<comment type="caution">
    <text evidence="1">The sequence shown here is derived from an EMBL/GenBank/DDBJ whole genome shotgun (WGS) entry which is preliminary data.</text>
</comment>
<reference evidence="1" key="1">
    <citation type="submission" date="2023-05" db="EMBL/GenBank/DDBJ databases">
        <authorList>
            <person name="Stuckert A."/>
        </authorList>
    </citation>
    <scope>NUCLEOTIDE SEQUENCE</scope>
</reference>
<dbReference type="EMBL" id="CATNWA010021157">
    <property type="protein sequence ID" value="CAI9621525.1"/>
    <property type="molecule type" value="Genomic_DNA"/>
</dbReference>
<protein>
    <submittedName>
        <fullName evidence="1">Uncharacterized protein</fullName>
    </submittedName>
</protein>
<gene>
    <name evidence="1" type="ORF">SPARVUS_LOCUS16154480</name>
</gene>
<evidence type="ECO:0000313" key="2">
    <source>
        <dbReference type="Proteomes" id="UP001162483"/>
    </source>
</evidence>
<organism evidence="1 2">
    <name type="scientific">Staurois parvus</name>
    <dbReference type="NCBI Taxonomy" id="386267"/>
    <lineage>
        <taxon>Eukaryota</taxon>
        <taxon>Metazoa</taxon>
        <taxon>Chordata</taxon>
        <taxon>Craniata</taxon>
        <taxon>Vertebrata</taxon>
        <taxon>Euteleostomi</taxon>
        <taxon>Amphibia</taxon>
        <taxon>Batrachia</taxon>
        <taxon>Anura</taxon>
        <taxon>Neobatrachia</taxon>
        <taxon>Ranoidea</taxon>
        <taxon>Ranidae</taxon>
        <taxon>Staurois</taxon>
    </lineage>
</organism>
<dbReference type="Proteomes" id="UP001162483">
    <property type="component" value="Unassembled WGS sequence"/>
</dbReference>
<evidence type="ECO:0000313" key="1">
    <source>
        <dbReference type="EMBL" id="CAI9621525.1"/>
    </source>
</evidence>
<sequence length="49" mass="5517">MGQTPEHHGHGHGKMHIPDYKIWKIEGTPLEKVQARLAEKGLEGSMVKE</sequence>
<name>A0ABN9HMI8_9NEOB</name>
<accession>A0ABN9HMI8</accession>
<proteinExistence type="predicted"/>
<keyword evidence="2" id="KW-1185">Reference proteome</keyword>